<dbReference type="AlphaFoldDB" id="A0A164G9G8"/>
<evidence type="ECO:0000256" key="1">
    <source>
        <dbReference type="SAM" id="MobiDB-lite"/>
    </source>
</evidence>
<dbReference type="EMBL" id="LRGB01016161">
    <property type="protein sequence ID" value="KZR98689.1"/>
    <property type="molecule type" value="Genomic_DNA"/>
</dbReference>
<proteinExistence type="predicted"/>
<dbReference type="Proteomes" id="UP000076858">
    <property type="component" value="Unassembled WGS sequence"/>
</dbReference>
<evidence type="ECO:0000313" key="2">
    <source>
        <dbReference type="EMBL" id="KZR98689.1"/>
    </source>
</evidence>
<name>A0A164G9G8_9CRUS</name>
<evidence type="ECO:0000313" key="3">
    <source>
        <dbReference type="Proteomes" id="UP000076858"/>
    </source>
</evidence>
<keyword evidence="3" id="KW-1185">Reference proteome</keyword>
<feature type="compositionally biased region" description="Polar residues" evidence="1">
    <location>
        <begin position="40"/>
        <end position="57"/>
    </location>
</feature>
<organism evidence="2 3">
    <name type="scientific">Daphnia magna</name>
    <dbReference type="NCBI Taxonomy" id="35525"/>
    <lineage>
        <taxon>Eukaryota</taxon>
        <taxon>Metazoa</taxon>
        <taxon>Ecdysozoa</taxon>
        <taxon>Arthropoda</taxon>
        <taxon>Crustacea</taxon>
        <taxon>Branchiopoda</taxon>
        <taxon>Diplostraca</taxon>
        <taxon>Cladocera</taxon>
        <taxon>Anomopoda</taxon>
        <taxon>Daphniidae</taxon>
        <taxon>Daphnia</taxon>
    </lineage>
</organism>
<comment type="caution">
    <text evidence="2">The sequence shown here is derived from an EMBL/GenBank/DDBJ whole genome shotgun (WGS) entry which is preliminary data.</text>
</comment>
<protein>
    <submittedName>
        <fullName evidence="2">Uncharacterized protein</fullName>
    </submittedName>
</protein>
<feature type="region of interest" description="Disordered" evidence="1">
    <location>
        <begin position="1"/>
        <end position="21"/>
    </location>
</feature>
<sequence length="57" mass="6019">MIERSRECDAGDSGSNPVPGISFFKLTSSSSRVAGSLSLNNPNPTQAEKSYIGSEQI</sequence>
<gene>
    <name evidence="2" type="ORF">APZ42_005775</name>
</gene>
<feature type="region of interest" description="Disordered" evidence="1">
    <location>
        <begin position="34"/>
        <end position="57"/>
    </location>
</feature>
<reference evidence="2 3" key="1">
    <citation type="submission" date="2016-03" db="EMBL/GenBank/DDBJ databases">
        <title>EvidentialGene: Evidence-directed Construction of Genes on Genomes.</title>
        <authorList>
            <person name="Gilbert D.G."/>
            <person name="Choi J.-H."/>
            <person name="Mockaitis K."/>
            <person name="Colbourne J."/>
            <person name="Pfrender M."/>
        </authorList>
    </citation>
    <scope>NUCLEOTIDE SEQUENCE [LARGE SCALE GENOMIC DNA]</scope>
    <source>
        <strain evidence="2 3">Xinb3</strain>
        <tissue evidence="2">Complete organism</tissue>
    </source>
</reference>
<accession>A0A164G9G8</accession>